<dbReference type="AlphaFoldDB" id="A0A084A9K5"/>
<comment type="caution">
    <text evidence="1">The sequence shown here is derived from an EMBL/GenBank/DDBJ whole genome shotgun (WGS) entry which is preliminary data.</text>
</comment>
<dbReference type="Proteomes" id="UP000028401">
    <property type="component" value="Unassembled WGS sequence"/>
</dbReference>
<protein>
    <submittedName>
        <fullName evidence="1">Putative plasmid protein</fullName>
    </submittedName>
</protein>
<name>A0A084A9K5_LACLC</name>
<proteinExistence type="predicted"/>
<accession>A0A084A9K5</accession>
<gene>
    <name evidence="1" type="ORF">U725_01881</name>
</gene>
<reference evidence="1 2" key="1">
    <citation type="submission" date="2014-06" db="EMBL/GenBank/DDBJ databases">
        <title>Draft genome sequence of the putrescine producing strain Lactococcus lactis subsp cremoris GE214.</title>
        <authorList>
            <person name="Ladero V."/>
            <person name="Linares D.M."/>
            <person name="del Rio B."/>
            <person name="Mayo B."/>
            <person name="Martin M.C."/>
            <person name="Fernandez M."/>
            <person name="Alvarez M.A."/>
        </authorList>
    </citation>
    <scope>NUCLEOTIDE SEQUENCE [LARGE SCALE GENOMIC DNA]</scope>
    <source>
        <strain evidence="1 2">GE214</strain>
    </source>
</reference>
<dbReference type="RefSeq" id="WP_012477786.1">
    <property type="nucleotide sequence ID" value="NZ_AZSI01000085.1"/>
</dbReference>
<evidence type="ECO:0000313" key="2">
    <source>
        <dbReference type="Proteomes" id="UP000028401"/>
    </source>
</evidence>
<dbReference type="PATRIC" id="fig|1415168.3.peg.1952"/>
<dbReference type="EMBL" id="AZSI01000085">
    <property type="protein sequence ID" value="KEY61984.1"/>
    <property type="molecule type" value="Genomic_DNA"/>
</dbReference>
<organism evidence="1 2">
    <name type="scientific">Lactococcus cremoris subsp. cremoris GE214</name>
    <dbReference type="NCBI Taxonomy" id="1415168"/>
    <lineage>
        <taxon>Bacteria</taxon>
        <taxon>Bacillati</taxon>
        <taxon>Bacillota</taxon>
        <taxon>Bacilli</taxon>
        <taxon>Lactobacillales</taxon>
        <taxon>Streptococcaceae</taxon>
        <taxon>Lactococcus</taxon>
        <taxon>Lactococcus cremoris subsp. cremoris</taxon>
    </lineage>
</organism>
<evidence type="ECO:0000313" key="1">
    <source>
        <dbReference type="EMBL" id="KEY61984.1"/>
    </source>
</evidence>
<sequence>MARKGLLERKVEGAISPTQKFEADASINIVKPEKKQKNQFKNQKVTLKISDEIKTSLEAIKVLHKLKFDYEAIQFLIDDFTQNLSADEKRRYSVLKDNL</sequence>